<gene>
    <name evidence="3" type="ORF">PVAND_006159</name>
</gene>
<dbReference type="PANTHER" id="PTHR30615:SF8">
    <property type="entry name" value="UPF0047 PROTEIN C4A8.02C"/>
    <property type="match status" value="1"/>
</dbReference>
<dbReference type="Pfam" id="PF01894">
    <property type="entry name" value="YjbQ"/>
    <property type="match status" value="1"/>
</dbReference>
<dbReference type="InterPro" id="IPR001602">
    <property type="entry name" value="UPF0047_YjbQ-like"/>
</dbReference>
<feature type="region of interest" description="Disordered" evidence="2">
    <location>
        <begin position="156"/>
        <end position="175"/>
    </location>
</feature>
<dbReference type="PROSITE" id="PS01314">
    <property type="entry name" value="UPF0047"/>
    <property type="match status" value="1"/>
</dbReference>
<protein>
    <submittedName>
        <fullName evidence="3">Uncharacterized protein</fullName>
    </submittedName>
</protein>
<evidence type="ECO:0000313" key="4">
    <source>
        <dbReference type="Proteomes" id="UP001107558"/>
    </source>
</evidence>
<dbReference type="InterPro" id="IPR035917">
    <property type="entry name" value="YjbQ-like_sf"/>
</dbReference>
<dbReference type="PANTHER" id="PTHR30615">
    <property type="entry name" value="UNCHARACTERIZED PROTEIN YJBQ-RELATED"/>
    <property type="match status" value="1"/>
</dbReference>
<dbReference type="AlphaFoldDB" id="A0A9J6C360"/>
<comment type="caution">
    <text evidence="3">The sequence shown here is derived from an EMBL/GenBank/DDBJ whole genome shotgun (WGS) entry which is preliminary data.</text>
</comment>
<dbReference type="Proteomes" id="UP001107558">
    <property type="component" value="Chromosome 2"/>
</dbReference>
<comment type="similarity">
    <text evidence="1">Belongs to the UPF0047 family.</text>
</comment>
<dbReference type="Gene3D" id="2.60.120.460">
    <property type="entry name" value="YjbQ-like"/>
    <property type="match status" value="1"/>
</dbReference>
<reference evidence="3" key="1">
    <citation type="submission" date="2021-03" db="EMBL/GenBank/DDBJ databases">
        <title>Chromosome level genome of the anhydrobiotic midge Polypedilum vanderplanki.</title>
        <authorList>
            <person name="Yoshida Y."/>
            <person name="Kikawada T."/>
            <person name="Gusev O."/>
        </authorList>
    </citation>
    <scope>NUCLEOTIDE SEQUENCE</scope>
    <source>
        <strain evidence="3">NIAS01</strain>
        <tissue evidence="3">Whole body or cell culture</tissue>
    </source>
</reference>
<proteinExistence type="inferred from homology"/>
<name>A0A9J6C360_POLVA</name>
<dbReference type="NCBIfam" id="TIGR00149">
    <property type="entry name" value="TIGR00149_YjbQ"/>
    <property type="match status" value="1"/>
</dbReference>
<dbReference type="SUPFAM" id="SSF111038">
    <property type="entry name" value="YjbQ-like"/>
    <property type="match status" value="1"/>
</dbReference>
<organism evidence="3 4">
    <name type="scientific">Polypedilum vanderplanki</name>
    <name type="common">Sleeping chironomid midge</name>
    <dbReference type="NCBI Taxonomy" id="319348"/>
    <lineage>
        <taxon>Eukaryota</taxon>
        <taxon>Metazoa</taxon>
        <taxon>Ecdysozoa</taxon>
        <taxon>Arthropoda</taxon>
        <taxon>Hexapoda</taxon>
        <taxon>Insecta</taxon>
        <taxon>Pterygota</taxon>
        <taxon>Neoptera</taxon>
        <taxon>Endopterygota</taxon>
        <taxon>Diptera</taxon>
        <taxon>Nematocera</taxon>
        <taxon>Chironomoidea</taxon>
        <taxon>Chironomidae</taxon>
        <taxon>Chironominae</taxon>
        <taxon>Polypedilum</taxon>
        <taxon>Polypedilum</taxon>
    </lineage>
</organism>
<sequence length="175" mass="19141">MAASNSNHRGGGIQLGSAWFQRKINLRPQHRGVHLVTEEILRQMPELGQFSVGLCHVQILHTSASLALNESWDPDVRDDMEMMLNKIVPEGLPYRHSCEGPDDMPAHVKACFLGSSLTIPITDGKLSLGTWQGVWLCEHRDHAGSRKLVITLSGCPRDSARSPLSPVSPIASTSS</sequence>
<accession>A0A9J6C360</accession>
<dbReference type="OrthoDB" id="10255963at2759"/>
<keyword evidence="4" id="KW-1185">Reference proteome</keyword>
<evidence type="ECO:0000256" key="1">
    <source>
        <dbReference type="ARBA" id="ARBA00005534"/>
    </source>
</evidence>
<dbReference type="EMBL" id="JADBJN010000002">
    <property type="protein sequence ID" value="KAG5676312.1"/>
    <property type="molecule type" value="Genomic_DNA"/>
</dbReference>
<evidence type="ECO:0000256" key="2">
    <source>
        <dbReference type="SAM" id="MobiDB-lite"/>
    </source>
</evidence>
<evidence type="ECO:0000313" key="3">
    <source>
        <dbReference type="EMBL" id="KAG5676312.1"/>
    </source>
</evidence>